<organism evidence="2">
    <name type="scientific">Chromera velia CCMP2878</name>
    <dbReference type="NCBI Taxonomy" id="1169474"/>
    <lineage>
        <taxon>Eukaryota</taxon>
        <taxon>Sar</taxon>
        <taxon>Alveolata</taxon>
        <taxon>Colpodellida</taxon>
        <taxon>Chromeraceae</taxon>
        <taxon>Chromera</taxon>
    </lineage>
</organism>
<reference evidence="2" key="1">
    <citation type="submission" date="2014-11" db="EMBL/GenBank/DDBJ databases">
        <authorList>
            <person name="Otto D Thomas"/>
            <person name="Naeem Raeece"/>
        </authorList>
    </citation>
    <scope>NUCLEOTIDE SEQUENCE</scope>
</reference>
<feature type="compositionally biased region" description="Low complexity" evidence="1">
    <location>
        <begin position="186"/>
        <end position="199"/>
    </location>
</feature>
<protein>
    <submittedName>
        <fullName evidence="2">Uncharacterized protein</fullName>
    </submittedName>
</protein>
<feature type="compositionally biased region" description="Polar residues" evidence="1">
    <location>
        <begin position="200"/>
        <end position="217"/>
    </location>
</feature>
<proteinExistence type="predicted"/>
<sequence length="228" mass="24896">MVGTPLWREAQRMATRLLALASKGANAHIAALPLNQYKLTRWAQSVQWEIVHRWVMGLPLSRVKVLGDAADPKHTCPAHKEAEPTADEIAEKEQLLTHLGSLIPPNKAGACIPPEDANRLREIVHDLRLQEDIQDHTDNSTSPPQDNTEQRRTSRQPTDPTAKRRGRPKKEPPPPSMQAPPPPPTAATDTSAPSAHPTSKNPQPTVSSSAARATELTQLGPLPKDTTT</sequence>
<dbReference type="EMBL" id="CDMZ01000102">
    <property type="protein sequence ID" value="CEM06673.1"/>
    <property type="molecule type" value="Genomic_DNA"/>
</dbReference>
<dbReference type="AlphaFoldDB" id="A0A0G4F3U6"/>
<dbReference type="VEuPathDB" id="CryptoDB:Cvel_15015"/>
<evidence type="ECO:0000256" key="1">
    <source>
        <dbReference type="SAM" id="MobiDB-lite"/>
    </source>
</evidence>
<feature type="region of interest" description="Disordered" evidence="1">
    <location>
        <begin position="134"/>
        <end position="228"/>
    </location>
</feature>
<gene>
    <name evidence="2" type="ORF">Cvel_15015</name>
</gene>
<evidence type="ECO:0000313" key="2">
    <source>
        <dbReference type="EMBL" id="CEM06673.1"/>
    </source>
</evidence>
<feature type="compositionally biased region" description="Pro residues" evidence="1">
    <location>
        <begin position="173"/>
        <end position="185"/>
    </location>
</feature>
<accession>A0A0G4F3U6</accession>
<dbReference type="PhylomeDB" id="A0A0G4F3U6"/>
<name>A0A0G4F3U6_9ALVE</name>